<dbReference type="NCBIfam" id="TIGR00723">
    <property type="entry name" value="ttdB_fumA_fumB"/>
    <property type="match status" value="1"/>
</dbReference>
<dbReference type="AlphaFoldDB" id="A0A9D1NL69"/>
<name>A0A9D1NL69_9BACT</name>
<feature type="domain" description="Fe-S hydro-lyase tartrate dehydratase beta-type catalytic" evidence="3">
    <location>
        <begin position="7"/>
        <end position="173"/>
    </location>
</feature>
<dbReference type="InterPro" id="IPR036660">
    <property type="entry name" value="Fe-S_hydroAse_TtdB_cat_sf"/>
</dbReference>
<dbReference type="InterPro" id="IPR004647">
    <property type="entry name" value="Fe-S_hydro-lyase_TtdB-typ_cat"/>
</dbReference>
<dbReference type="PANTHER" id="PTHR43351:SF2">
    <property type="entry name" value="L(+)-TARTRATE DEHYDRATASE SUBUNIT BETA-RELATED"/>
    <property type="match status" value="1"/>
</dbReference>
<keyword evidence="2" id="KW-0456">Lyase</keyword>
<dbReference type="GO" id="GO:0016836">
    <property type="term" value="F:hydro-lyase activity"/>
    <property type="evidence" value="ECO:0007669"/>
    <property type="project" value="InterPro"/>
</dbReference>
<comment type="similarity">
    <text evidence="1">Belongs to the class-I fumarase family.</text>
</comment>
<organism evidence="4 5">
    <name type="scientific">Candidatus Spyradenecus faecavium</name>
    <dbReference type="NCBI Taxonomy" id="2840947"/>
    <lineage>
        <taxon>Bacteria</taxon>
        <taxon>Pseudomonadati</taxon>
        <taxon>Lentisphaerota</taxon>
        <taxon>Lentisphaeria</taxon>
        <taxon>Lentisphaerales</taxon>
        <taxon>Lentisphaeraceae</taxon>
        <taxon>Lentisphaeraceae incertae sedis</taxon>
        <taxon>Candidatus Spyradenecus</taxon>
    </lineage>
</organism>
<evidence type="ECO:0000256" key="1">
    <source>
        <dbReference type="ARBA" id="ARBA00008876"/>
    </source>
</evidence>
<proteinExistence type="inferred from homology"/>
<dbReference type="PANTHER" id="PTHR43351">
    <property type="entry name" value="L(+)-TARTRATE DEHYDRATASE SUBUNIT BETA"/>
    <property type="match status" value="1"/>
</dbReference>
<gene>
    <name evidence="4" type="ORF">IAC79_01045</name>
</gene>
<reference evidence="4" key="1">
    <citation type="submission" date="2020-10" db="EMBL/GenBank/DDBJ databases">
        <authorList>
            <person name="Gilroy R."/>
        </authorList>
    </citation>
    <scope>NUCLEOTIDE SEQUENCE</scope>
    <source>
        <strain evidence="4">35461</strain>
    </source>
</reference>
<evidence type="ECO:0000259" key="3">
    <source>
        <dbReference type="Pfam" id="PF05683"/>
    </source>
</evidence>
<dbReference type="EMBL" id="DVOR01000036">
    <property type="protein sequence ID" value="HIV08686.1"/>
    <property type="molecule type" value="Genomic_DNA"/>
</dbReference>
<dbReference type="Proteomes" id="UP000886845">
    <property type="component" value="Unassembled WGS sequence"/>
</dbReference>
<evidence type="ECO:0000256" key="2">
    <source>
        <dbReference type="ARBA" id="ARBA00023239"/>
    </source>
</evidence>
<evidence type="ECO:0000313" key="4">
    <source>
        <dbReference type="EMBL" id="HIV08686.1"/>
    </source>
</evidence>
<evidence type="ECO:0000313" key="5">
    <source>
        <dbReference type="Proteomes" id="UP000886845"/>
    </source>
</evidence>
<dbReference type="Gene3D" id="3.20.130.10">
    <property type="entry name" value="Fe-S hydro-lyase, tartrate dehydratase beta-type, catalytic domain"/>
    <property type="match status" value="1"/>
</dbReference>
<comment type="caution">
    <text evidence="4">The sequence shown here is derived from an EMBL/GenBank/DDBJ whole genome shotgun (WGS) entry which is preliminary data.</text>
</comment>
<accession>A0A9D1NL69</accession>
<reference evidence="4" key="2">
    <citation type="journal article" date="2021" name="PeerJ">
        <title>Extensive microbial diversity within the chicken gut microbiome revealed by metagenomics and culture.</title>
        <authorList>
            <person name="Gilroy R."/>
            <person name="Ravi A."/>
            <person name="Getino M."/>
            <person name="Pursley I."/>
            <person name="Horton D.L."/>
            <person name="Alikhan N.F."/>
            <person name="Baker D."/>
            <person name="Gharbi K."/>
            <person name="Hall N."/>
            <person name="Watson M."/>
            <person name="Adriaenssens E.M."/>
            <person name="Foster-Nyarko E."/>
            <person name="Jarju S."/>
            <person name="Secka A."/>
            <person name="Antonio M."/>
            <person name="Oren A."/>
            <person name="Chaudhuri R.R."/>
            <person name="La Ragione R."/>
            <person name="Hildebrand F."/>
            <person name="Pallen M.J."/>
        </authorList>
    </citation>
    <scope>NUCLEOTIDE SEQUENCE</scope>
    <source>
        <strain evidence="4">35461</strain>
    </source>
</reference>
<dbReference type="SUPFAM" id="SSF117457">
    <property type="entry name" value="FumA C-terminal domain-like"/>
    <property type="match status" value="1"/>
</dbReference>
<sequence length="187" mass="19722">MDIATLDVRALRLGQGLTLEGLVHTGRDRLHKHLHEGGALPPGVDLRTSALYHCGPVMVADGAGGWRMVAGGPTTSSREEPYEADVIARFGLRVIIGKGGMGPKTVAACREHGCVYLQAVGGAGALIAAAVERVEGVDFLEAFGPAEAMWHLRVRGFPVTVAIDAHGNSLYERVAADSAKRLHELLA</sequence>
<protein>
    <submittedName>
        <fullName evidence="4">Fumarate hydratase C-terminal domain-containing protein</fullName>
    </submittedName>
</protein>
<dbReference type="Pfam" id="PF05683">
    <property type="entry name" value="Fumerase_C"/>
    <property type="match status" value="1"/>
</dbReference>